<dbReference type="AlphaFoldDB" id="A0A5B7TT38"/>
<dbReference type="OrthoDB" id="7063597at2"/>
<keyword evidence="1" id="KW-0812">Transmembrane</keyword>
<dbReference type="Pfam" id="PF26604">
    <property type="entry name" value="CBU_0592"/>
    <property type="match status" value="1"/>
</dbReference>
<reference evidence="3 4" key="1">
    <citation type="submission" date="2019-05" db="EMBL/GenBank/DDBJ databases">
        <title>Algicella ahnfeltiae gen. nov., sp. nov., a novel marine bacterium of the family Flavobacteriaceae isolated from a red alga.</title>
        <authorList>
            <person name="Nedashkovskaya O.I."/>
            <person name="Kukhlevskiy A.D."/>
            <person name="Kim S.-G."/>
            <person name="Zhukova N.V."/>
            <person name="Mikhailov V.V."/>
        </authorList>
    </citation>
    <scope>NUCLEOTIDE SEQUENCE [LARGE SCALE GENOMIC DNA]</scope>
    <source>
        <strain evidence="3 4">10Alg115</strain>
    </source>
</reference>
<organism evidence="3 4">
    <name type="scientific">Aureibaculum algae</name>
    <dbReference type="NCBI Taxonomy" id="2584122"/>
    <lineage>
        <taxon>Bacteria</taxon>
        <taxon>Pseudomonadati</taxon>
        <taxon>Bacteroidota</taxon>
        <taxon>Flavobacteriia</taxon>
        <taxon>Flavobacteriales</taxon>
        <taxon>Flavobacteriaceae</taxon>
        <taxon>Aureibaculum</taxon>
    </lineage>
</organism>
<evidence type="ECO:0000259" key="2">
    <source>
        <dbReference type="Pfam" id="PF26604"/>
    </source>
</evidence>
<protein>
    <recommendedName>
        <fullName evidence="2">CBU-0592-like domain-containing protein</fullName>
    </recommendedName>
</protein>
<dbReference type="RefSeq" id="WP_138949368.1">
    <property type="nucleotide sequence ID" value="NZ_CP040749.1"/>
</dbReference>
<accession>A0A5B7TT38</accession>
<keyword evidence="1" id="KW-1133">Transmembrane helix</keyword>
<feature type="domain" description="CBU-0592-like" evidence="2">
    <location>
        <begin position="7"/>
        <end position="77"/>
    </location>
</feature>
<dbReference type="InterPro" id="IPR058058">
    <property type="entry name" value="CBU_0592-like"/>
</dbReference>
<dbReference type="EMBL" id="CP040749">
    <property type="protein sequence ID" value="QCX38471.1"/>
    <property type="molecule type" value="Genomic_DNA"/>
</dbReference>
<evidence type="ECO:0000313" key="4">
    <source>
        <dbReference type="Proteomes" id="UP000306229"/>
    </source>
</evidence>
<gene>
    <name evidence="3" type="ORF">FF125_08525</name>
</gene>
<dbReference type="KEGG" id="fbe:FF125_08525"/>
<dbReference type="NCBIfam" id="NF047864">
    <property type="entry name" value="CBU_0592_membra"/>
    <property type="match status" value="1"/>
</dbReference>
<sequence length="80" mass="9534">MKVFFESLGWLGTFCFLWSYFMLIQGKWQATQKIFHWYNIIGSVLFVINGLYYSAWAVVFINFVWGIITCYGLYKTTFSK</sequence>
<keyword evidence="4" id="KW-1185">Reference proteome</keyword>
<keyword evidence="1" id="KW-0472">Membrane</keyword>
<name>A0A5B7TT38_9FLAO</name>
<dbReference type="Proteomes" id="UP000306229">
    <property type="component" value="Chromosome"/>
</dbReference>
<evidence type="ECO:0000256" key="1">
    <source>
        <dbReference type="SAM" id="Phobius"/>
    </source>
</evidence>
<proteinExistence type="predicted"/>
<feature type="transmembrane region" description="Helical" evidence="1">
    <location>
        <begin position="6"/>
        <end position="23"/>
    </location>
</feature>
<evidence type="ECO:0000313" key="3">
    <source>
        <dbReference type="EMBL" id="QCX38471.1"/>
    </source>
</evidence>